<protein>
    <submittedName>
        <fullName evidence="3">Uncharacterized protein</fullName>
    </submittedName>
</protein>
<keyword evidence="4" id="KW-1185">Reference proteome</keyword>
<feature type="compositionally biased region" description="Gly residues" evidence="1">
    <location>
        <begin position="51"/>
        <end position="67"/>
    </location>
</feature>
<reference evidence="4" key="1">
    <citation type="journal article" date="2019" name="Int. J. Syst. Evol. Microbiol.">
        <title>The Global Catalogue of Microorganisms (GCM) 10K type strain sequencing project: providing services to taxonomists for standard genome sequencing and annotation.</title>
        <authorList>
            <consortium name="The Broad Institute Genomics Platform"/>
            <consortium name="The Broad Institute Genome Sequencing Center for Infectious Disease"/>
            <person name="Wu L."/>
            <person name="Ma J."/>
        </authorList>
    </citation>
    <scope>NUCLEOTIDE SEQUENCE [LARGE SCALE GENOMIC DNA]</scope>
    <source>
        <strain evidence="4">JCM 17688</strain>
    </source>
</reference>
<proteinExistence type="predicted"/>
<sequence length="74" mass="6934">MFTKKILAGTAVAAAAFLSPVAVAVANAATPPNNPVCTSSAGSSGCDGNDHGGGSTGVTSYGGGPSGTYGASNW</sequence>
<evidence type="ECO:0000313" key="4">
    <source>
        <dbReference type="Proteomes" id="UP001500635"/>
    </source>
</evidence>
<feature type="signal peptide" evidence="2">
    <location>
        <begin position="1"/>
        <end position="24"/>
    </location>
</feature>
<keyword evidence="2" id="KW-0732">Signal</keyword>
<name>A0ABP8JV50_9ACTN</name>
<evidence type="ECO:0000256" key="2">
    <source>
        <dbReference type="SAM" id="SignalP"/>
    </source>
</evidence>
<dbReference type="EMBL" id="BAABFR010000050">
    <property type="protein sequence ID" value="GAA4396643.1"/>
    <property type="molecule type" value="Genomic_DNA"/>
</dbReference>
<organism evidence="3 4">
    <name type="scientific">Tsukamurella soli</name>
    <dbReference type="NCBI Taxonomy" id="644556"/>
    <lineage>
        <taxon>Bacteria</taxon>
        <taxon>Bacillati</taxon>
        <taxon>Actinomycetota</taxon>
        <taxon>Actinomycetes</taxon>
        <taxon>Mycobacteriales</taxon>
        <taxon>Tsukamurellaceae</taxon>
        <taxon>Tsukamurella</taxon>
    </lineage>
</organism>
<feature type="region of interest" description="Disordered" evidence="1">
    <location>
        <begin position="34"/>
        <end position="74"/>
    </location>
</feature>
<feature type="chain" id="PRO_5045235494" evidence="2">
    <location>
        <begin position="25"/>
        <end position="74"/>
    </location>
</feature>
<dbReference type="Proteomes" id="UP001500635">
    <property type="component" value="Unassembled WGS sequence"/>
</dbReference>
<accession>A0ABP8JV50</accession>
<comment type="caution">
    <text evidence="3">The sequence shown here is derived from an EMBL/GenBank/DDBJ whole genome shotgun (WGS) entry which is preliminary data.</text>
</comment>
<gene>
    <name evidence="3" type="ORF">GCM10023147_31250</name>
</gene>
<evidence type="ECO:0000313" key="3">
    <source>
        <dbReference type="EMBL" id="GAA4396643.1"/>
    </source>
</evidence>
<evidence type="ECO:0000256" key="1">
    <source>
        <dbReference type="SAM" id="MobiDB-lite"/>
    </source>
</evidence>